<sequence length="197" mass="22348">MTDCDCTQWLKSKPHGSVLYISFGSFALCSKNNIEEIATGLLLSEVNFIWALRPNIVRYDEDYILPVGFLDEIKGRGRGRGRVDNQPTNRKLVVDDWRIGLNLCDGKSLTREEVAKKIGHLMSGKSMEDLRKEIIKVKKTLENVLAVNGSSAKNLCQFITDVKAKISEHLCLGGMIWDHCTFLQLFDYVLFNCVIFE</sequence>
<dbReference type="SUPFAM" id="SSF53756">
    <property type="entry name" value="UDP-Glycosyltransferase/glycogen phosphorylase"/>
    <property type="match status" value="1"/>
</dbReference>
<evidence type="ECO:0000313" key="1">
    <source>
        <dbReference type="EMBL" id="GMN39186.1"/>
    </source>
</evidence>
<protein>
    <submittedName>
        <fullName evidence="1">Uncharacterized protein</fullName>
    </submittedName>
</protein>
<dbReference type="PANTHER" id="PTHR48045:SF39">
    <property type="entry name" value="UDP-GLYCOSYLTRANSFERASE 86A1-LIKE"/>
    <property type="match status" value="1"/>
</dbReference>
<comment type="caution">
    <text evidence="1">The sequence shown here is derived from an EMBL/GenBank/DDBJ whole genome shotgun (WGS) entry which is preliminary data.</text>
</comment>
<dbReference type="EMBL" id="BTGU01000009">
    <property type="protein sequence ID" value="GMN39186.1"/>
    <property type="molecule type" value="Genomic_DNA"/>
</dbReference>
<keyword evidence="2" id="KW-1185">Reference proteome</keyword>
<name>A0AA88AF11_FICCA</name>
<accession>A0AA88AF11</accession>
<gene>
    <name evidence="1" type="ORF">TIFTF001_008416</name>
</gene>
<organism evidence="1 2">
    <name type="scientific">Ficus carica</name>
    <name type="common">Common fig</name>
    <dbReference type="NCBI Taxonomy" id="3494"/>
    <lineage>
        <taxon>Eukaryota</taxon>
        <taxon>Viridiplantae</taxon>
        <taxon>Streptophyta</taxon>
        <taxon>Embryophyta</taxon>
        <taxon>Tracheophyta</taxon>
        <taxon>Spermatophyta</taxon>
        <taxon>Magnoliopsida</taxon>
        <taxon>eudicotyledons</taxon>
        <taxon>Gunneridae</taxon>
        <taxon>Pentapetalae</taxon>
        <taxon>rosids</taxon>
        <taxon>fabids</taxon>
        <taxon>Rosales</taxon>
        <taxon>Moraceae</taxon>
        <taxon>Ficeae</taxon>
        <taxon>Ficus</taxon>
    </lineage>
</organism>
<dbReference type="AlphaFoldDB" id="A0AA88AF11"/>
<dbReference type="PANTHER" id="PTHR48045">
    <property type="entry name" value="UDP-GLYCOSYLTRANSFERASE 72B1"/>
    <property type="match status" value="1"/>
</dbReference>
<proteinExistence type="predicted"/>
<reference evidence="1" key="1">
    <citation type="submission" date="2023-07" db="EMBL/GenBank/DDBJ databases">
        <title>draft genome sequence of fig (Ficus carica).</title>
        <authorList>
            <person name="Takahashi T."/>
            <person name="Nishimura K."/>
        </authorList>
    </citation>
    <scope>NUCLEOTIDE SEQUENCE</scope>
</reference>
<evidence type="ECO:0000313" key="2">
    <source>
        <dbReference type="Proteomes" id="UP001187192"/>
    </source>
</evidence>
<dbReference type="Gene3D" id="3.40.50.2000">
    <property type="entry name" value="Glycogen Phosphorylase B"/>
    <property type="match status" value="3"/>
</dbReference>
<dbReference type="Proteomes" id="UP001187192">
    <property type="component" value="Unassembled WGS sequence"/>
</dbReference>